<proteinExistence type="inferred from homology"/>
<evidence type="ECO:0000256" key="8">
    <source>
        <dbReference type="ARBA" id="ARBA00023010"/>
    </source>
</evidence>
<sequence>MNSLIRLHVRINLETGRKEAKLLNDDNDAGGEMDVNSKITTKYQKILTKSSKEKIALMTEDEDRFLRDIDKNKNGNIEQKIHRNIDDNSESEKEILHSLLKRYNLSENLDEKISLLIDIEYFVHQIDLGKFFYDSNGFNIMMKDLLDDKSFNQLKIEILSVFGSAIQGNMYVKLGLSGQNFLSNIVSILLENNNVVVDVLRKCFFVLSTYLRNNPFEQNRFFHSYDGKQILRRLFYLDERIAVKIITFLDDISNEEMNNNNLESKNNFFDSKFCQDIIELFINSNDNLEKSDRILLLESMINLLEKCRNEFRSNDYPNKMENILKKLSENNEFIQEMMENFLKSLTSSKDEL</sequence>
<accession>A0ABQ8JQ14</accession>
<name>A0ABQ8JQ14_DERPT</name>
<protein>
    <recommendedName>
        <fullName evidence="3">Nucleotide exchange factor SIL1</fullName>
    </recommendedName>
</protein>
<dbReference type="InterPro" id="IPR016024">
    <property type="entry name" value="ARM-type_fold"/>
</dbReference>
<evidence type="ECO:0000256" key="7">
    <source>
        <dbReference type="ARBA" id="ARBA00022927"/>
    </source>
</evidence>
<organism evidence="10 11">
    <name type="scientific">Dermatophagoides pteronyssinus</name>
    <name type="common">European house dust mite</name>
    <dbReference type="NCBI Taxonomy" id="6956"/>
    <lineage>
        <taxon>Eukaryota</taxon>
        <taxon>Metazoa</taxon>
        <taxon>Ecdysozoa</taxon>
        <taxon>Arthropoda</taxon>
        <taxon>Chelicerata</taxon>
        <taxon>Arachnida</taxon>
        <taxon>Acari</taxon>
        <taxon>Acariformes</taxon>
        <taxon>Sarcoptiformes</taxon>
        <taxon>Astigmata</taxon>
        <taxon>Psoroptidia</taxon>
        <taxon>Analgoidea</taxon>
        <taxon>Pyroglyphidae</taxon>
        <taxon>Dermatophagoidinae</taxon>
        <taxon>Dermatophagoides</taxon>
    </lineage>
</organism>
<keyword evidence="11" id="KW-1185">Reference proteome</keyword>
<evidence type="ECO:0000313" key="11">
    <source>
        <dbReference type="Proteomes" id="UP000887458"/>
    </source>
</evidence>
<gene>
    <name evidence="10" type="primary">SIL1</name>
    <name evidence="10" type="ORF">DERP_004575</name>
</gene>
<comment type="similarity">
    <text evidence="2">Belongs to the SIL1 family.</text>
</comment>
<dbReference type="EMBL" id="NJHN03000029">
    <property type="protein sequence ID" value="KAH9424391.1"/>
    <property type="molecule type" value="Genomic_DNA"/>
</dbReference>
<dbReference type="SUPFAM" id="SSF48371">
    <property type="entry name" value="ARM repeat"/>
    <property type="match status" value="1"/>
</dbReference>
<evidence type="ECO:0000313" key="10">
    <source>
        <dbReference type="EMBL" id="KAH9424391.1"/>
    </source>
</evidence>
<dbReference type="PANTHER" id="PTHR19316">
    <property type="entry name" value="PROTEIN FOLDING REGULATOR"/>
    <property type="match status" value="1"/>
</dbReference>
<keyword evidence="8" id="KW-0811">Translocation</keyword>
<evidence type="ECO:0000256" key="5">
    <source>
        <dbReference type="ARBA" id="ARBA00022729"/>
    </source>
</evidence>
<dbReference type="InterPro" id="IPR011989">
    <property type="entry name" value="ARM-like"/>
</dbReference>
<dbReference type="PANTHER" id="PTHR19316:SF35">
    <property type="entry name" value="NUCLEOTIDE EXCHANGE FACTOR SIL1"/>
    <property type="match status" value="1"/>
</dbReference>
<dbReference type="Gene3D" id="1.25.10.10">
    <property type="entry name" value="Leucine-rich Repeat Variant"/>
    <property type="match status" value="1"/>
</dbReference>
<keyword evidence="4" id="KW-0813">Transport</keyword>
<keyword evidence="6" id="KW-0256">Endoplasmic reticulum</keyword>
<keyword evidence="5" id="KW-0732">Signal</keyword>
<reference evidence="10 11" key="1">
    <citation type="journal article" date="2018" name="J. Allergy Clin. Immunol.">
        <title>High-quality assembly of Dermatophagoides pteronyssinus genome and transcriptome reveals a wide range of novel allergens.</title>
        <authorList>
            <person name="Liu X.Y."/>
            <person name="Yang K.Y."/>
            <person name="Wang M.Q."/>
            <person name="Kwok J.S."/>
            <person name="Zeng X."/>
            <person name="Yang Z."/>
            <person name="Xiao X.J."/>
            <person name="Lau C.P."/>
            <person name="Li Y."/>
            <person name="Huang Z.M."/>
            <person name="Ba J.G."/>
            <person name="Yim A.K."/>
            <person name="Ouyang C.Y."/>
            <person name="Ngai S.M."/>
            <person name="Chan T.F."/>
            <person name="Leung E.L."/>
            <person name="Liu L."/>
            <person name="Liu Z.G."/>
            <person name="Tsui S.K."/>
        </authorList>
    </citation>
    <scope>NUCLEOTIDE SEQUENCE [LARGE SCALE GENOMIC DNA]</scope>
    <source>
        <strain evidence="10">Derp</strain>
    </source>
</reference>
<dbReference type="InterPro" id="IPR050693">
    <property type="entry name" value="Hsp70_NEF-Inhibitors"/>
</dbReference>
<comment type="subcellular location">
    <subcellularLocation>
        <location evidence="1">Endoplasmic reticulum lumen</location>
    </subcellularLocation>
</comment>
<reference evidence="10 11" key="2">
    <citation type="journal article" date="2022" name="Mol. Biol. Evol.">
        <title>Comparative Genomics Reveals Insights into the Divergent Evolution of Astigmatic Mites and Household Pest Adaptations.</title>
        <authorList>
            <person name="Xiong Q."/>
            <person name="Wan A.T."/>
            <person name="Liu X."/>
            <person name="Fung C.S."/>
            <person name="Xiao X."/>
            <person name="Malainual N."/>
            <person name="Hou J."/>
            <person name="Wang L."/>
            <person name="Wang M."/>
            <person name="Yang K.Y."/>
            <person name="Cui Y."/>
            <person name="Leung E.L."/>
            <person name="Nong W."/>
            <person name="Shin S.K."/>
            <person name="Au S.W."/>
            <person name="Jeong K.Y."/>
            <person name="Chew F.T."/>
            <person name="Hui J.H."/>
            <person name="Leung T.F."/>
            <person name="Tungtrongchitr A."/>
            <person name="Zhong N."/>
            <person name="Liu Z."/>
            <person name="Tsui S.K."/>
        </authorList>
    </citation>
    <scope>NUCLEOTIDE SEQUENCE [LARGE SCALE GENOMIC DNA]</scope>
    <source>
        <strain evidence="10">Derp</strain>
    </source>
</reference>
<dbReference type="Proteomes" id="UP000887458">
    <property type="component" value="Unassembled WGS sequence"/>
</dbReference>
<evidence type="ECO:0000256" key="9">
    <source>
        <dbReference type="ARBA" id="ARBA00023180"/>
    </source>
</evidence>
<evidence type="ECO:0000256" key="6">
    <source>
        <dbReference type="ARBA" id="ARBA00022824"/>
    </source>
</evidence>
<evidence type="ECO:0000256" key="4">
    <source>
        <dbReference type="ARBA" id="ARBA00022448"/>
    </source>
</evidence>
<comment type="caution">
    <text evidence="10">The sequence shown here is derived from an EMBL/GenBank/DDBJ whole genome shotgun (WGS) entry which is preliminary data.</text>
</comment>
<keyword evidence="7" id="KW-0653">Protein transport</keyword>
<evidence type="ECO:0000256" key="3">
    <source>
        <dbReference type="ARBA" id="ARBA00015352"/>
    </source>
</evidence>
<keyword evidence="9" id="KW-0325">Glycoprotein</keyword>
<evidence type="ECO:0000256" key="2">
    <source>
        <dbReference type="ARBA" id="ARBA00010588"/>
    </source>
</evidence>
<evidence type="ECO:0000256" key="1">
    <source>
        <dbReference type="ARBA" id="ARBA00004319"/>
    </source>
</evidence>